<dbReference type="SMART" id="SM00320">
    <property type="entry name" value="WD40"/>
    <property type="match status" value="5"/>
</dbReference>
<keyword evidence="6" id="KW-0156">Chromatin regulator</keyword>
<comment type="subcellular location">
    <subcellularLocation>
        <location evidence="1">Nucleus</location>
    </subcellularLocation>
</comment>
<dbReference type="Gene3D" id="2.130.10.10">
    <property type="entry name" value="YVTN repeat-like/Quinoprotein amine dehydrogenase"/>
    <property type="match status" value="2"/>
</dbReference>
<feature type="repeat" description="WD" evidence="9">
    <location>
        <begin position="161"/>
        <end position="202"/>
    </location>
</feature>
<feature type="repeat" description="WD" evidence="9">
    <location>
        <begin position="12"/>
        <end position="54"/>
    </location>
</feature>
<dbReference type="PROSITE" id="PS50082">
    <property type="entry name" value="WD_REPEATS_2"/>
    <property type="match status" value="4"/>
</dbReference>
<dbReference type="GO" id="GO:0033186">
    <property type="term" value="C:CAF-1 complex"/>
    <property type="evidence" value="ECO:0007669"/>
    <property type="project" value="TreeGrafter"/>
</dbReference>
<keyword evidence="13" id="KW-1185">Reference proteome</keyword>
<dbReference type="PANTHER" id="PTHR15271">
    <property type="entry name" value="CHROMATIN ASSEMBLY FACTOR 1 SUBUNIT B"/>
    <property type="match status" value="1"/>
</dbReference>
<comment type="similarity">
    <text evidence="2">Belongs to the WD repeat HIR1 family.</text>
</comment>
<dbReference type="PANTHER" id="PTHR15271:SF4">
    <property type="entry name" value="CHROMATIN ASSEMBLY FACTOR 1 SUBUNIT B"/>
    <property type="match status" value="1"/>
</dbReference>
<dbReference type="InterPro" id="IPR045145">
    <property type="entry name" value="PTHR15271"/>
</dbReference>
<dbReference type="GO" id="GO:0005634">
    <property type="term" value="C:nucleus"/>
    <property type="evidence" value="ECO:0007669"/>
    <property type="project" value="UniProtKB-SubCell"/>
</dbReference>
<feature type="region of interest" description="Disordered" evidence="10">
    <location>
        <begin position="670"/>
        <end position="771"/>
    </location>
</feature>
<keyword evidence="8" id="KW-0539">Nucleus</keyword>
<keyword evidence="5" id="KW-0227">DNA damage</keyword>
<evidence type="ECO:0000256" key="9">
    <source>
        <dbReference type="PROSITE-ProRule" id="PRU00221"/>
    </source>
</evidence>
<accession>A0AA39WM59</accession>
<gene>
    <name evidence="12" type="ORF">B0T17DRAFT_509540</name>
</gene>
<evidence type="ECO:0000313" key="13">
    <source>
        <dbReference type="Proteomes" id="UP001174934"/>
    </source>
</evidence>
<feature type="compositionally biased region" description="Low complexity" evidence="10">
    <location>
        <begin position="455"/>
        <end position="474"/>
    </location>
</feature>
<dbReference type="AlphaFoldDB" id="A0AA39WM59"/>
<evidence type="ECO:0000259" key="11">
    <source>
        <dbReference type="Pfam" id="PF24105"/>
    </source>
</evidence>
<dbReference type="Pfam" id="PF24105">
    <property type="entry name" value="Beta-prop_CAF1B_HIR1"/>
    <property type="match status" value="2"/>
</dbReference>
<dbReference type="InterPro" id="IPR001680">
    <property type="entry name" value="WD40_rpt"/>
</dbReference>
<dbReference type="GO" id="GO:0006281">
    <property type="term" value="P:DNA repair"/>
    <property type="evidence" value="ECO:0007669"/>
    <property type="project" value="UniProtKB-KW"/>
</dbReference>
<feature type="compositionally biased region" description="Pro residues" evidence="10">
    <location>
        <begin position="433"/>
        <end position="454"/>
    </location>
</feature>
<dbReference type="GO" id="GO:0006335">
    <property type="term" value="P:DNA replication-dependent chromatin assembly"/>
    <property type="evidence" value="ECO:0007669"/>
    <property type="project" value="InterPro"/>
</dbReference>
<organism evidence="12 13">
    <name type="scientific">Bombardia bombarda</name>
    <dbReference type="NCBI Taxonomy" id="252184"/>
    <lineage>
        <taxon>Eukaryota</taxon>
        <taxon>Fungi</taxon>
        <taxon>Dikarya</taxon>
        <taxon>Ascomycota</taxon>
        <taxon>Pezizomycotina</taxon>
        <taxon>Sordariomycetes</taxon>
        <taxon>Sordariomycetidae</taxon>
        <taxon>Sordariales</taxon>
        <taxon>Lasiosphaeriaceae</taxon>
        <taxon>Bombardia</taxon>
    </lineage>
</organism>
<name>A0AA39WM59_9PEZI</name>
<comment type="caution">
    <text evidence="12">The sequence shown here is derived from an EMBL/GenBank/DDBJ whole genome shotgun (WGS) entry which is preliminary data.</text>
</comment>
<dbReference type="InterPro" id="IPR015943">
    <property type="entry name" value="WD40/YVTN_repeat-like_dom_sf"/>
</dbReference>
<sequence length="771" mass="81312">MKATPLIINWHHENNPYPIYSAHFEPNGKGRLATGAGDNNVRLWKIEEDGEERRVEYLATLTKHTQAVNVVRWAPKGELLASAGDDGNVLLWVPSDTHHQAFGNEGLEDKETWRIKHMCRSLGTEIYDLAWSPDSQFFIIGSMDNIARIYNAATGTLVRQIAEHSHYVQGVAWDPLNEFIATQSSDRSVHIYSLRTKDGQYTLNRDDEKTAKIASHVRTDMPARRISSNSPAPPEMNYRSALAAIDAVSSAVAVGSPVPSAPGTPTSIALPMNPPSVISHSRRSSFSSRRSVSPAPSMPLPAVMPMEASPHPRPTSNNYGVKNGLLYANETLTSFFRRLTFTPDGSLLLTPAGQYQTQQLNDGGKTFSEIINTVYIYTRGGISKPPIAHLPGHKKPSVAVRCSPVVYTLRQSPPVTKHITIDTSSPEDAIPSLPEPLSKPSPAPSVMEPPPPPSSADTPTSISKSSSSEAAVQTPGPKTTFSLPYRMVYAVATQDSVLLYDTQQQTPICIVSNLHCATFTDLTWSTDGLTLLISSSDGFCSTLSFLPGELGQVYTGEIGPPKHSVSSGAATTSSSQNTPAPTPLSSSLFAPPSPYPNGSHHRHRDSANSLTAPSPPPTAAAFVSARPSSPARSNSASSIVTQASATPSGAIITNPTLIAGQVPSITAANSGKVTGMPMTTPPETPQDSTTAAAGVSASASVSGSSSGVKRDASDREVDEGAAAAPKRRRIAPTLVSGSGGATSTTAATANTAPSAPPAATNGSAVNEEPQS</sequence>
<feature type="compositionally biased region" description="Low complexity" evidence="10">
    <location>
        <begin position="741"/>
        <end position="764"/>
    </location>
</feature>
<evidence type="ECO:0000256" key="8">
    <source>
        <dbReference type="ARBA" id="ARBA00023242"/>
    </source>
</evidence>
<dbReference type="EMBL" id="JAULSR010000005">
    <property type="protein sequence ID" value="KAK0617968.1"/>
    <property type="molecule type" value="Genomic_DNA"/>
</dbReference>
<protein>
    <submittedName>
        <fullName evidence="12">WD40-repeat-containing domain protein</fullName>
    </submittedName>
</protein>
<evidence type="ECO:0000256" key="3">
    <source>
        <dbReference type="ARBA" id="ARBA00022574"/>
    </source>
</evidence>
<feature type="region of interest" description="Disordered" evidence="10">
    <location>
        <begin position="265"/>
        <end position="301"/>
    </location>
</feature>
<evidence type="ECO:0000256" key="2">
    <source>
        <dbReference type="ARBA" id="ARBA00007306"/>
    </source>
</evidence>
<feature type="domain" description="CAF1B/HIR1 beta-propeller" evidence="11">
    <location>
        <begin position="312"/>
        <end position="550"/>
    </location>
</feature>
<keyword evidence="7" id="KW-0234">DNA repair</keyword>
<evidence type="ECO:0000256" key="10">
    <source>
        <dbReference type="SAM" id="MobiDB-lite"/>
    </source>
</evidence>
<proteinExistence type="inferred from homology"/>
<feature type="domain" description="CAF1B/HIR1 beta-propeller" evidence="11">
    <location>
        <begin position="1"/>
        <end position="206"/>
    </location>
</feature>
<reference evidence="12" key="1">
    <citation type="submission" date="2023-06" db="EMBL/GenBank/DDBJ databases">
        <title>Genome-scale phylogeny and comparative genomics of the fungal order Sordariales.</title>
        <authorList>
            <consortium name="Lawrence Berkeley National Laboratory"/>
            <person name="Hensen N."/>
            <person name="Bonometti L."/>
            <person name="Westerberg I."/>
            <person name="Brannstrom I.O."/>
            <person name="Guillou S."/>
            <person name="Cros-Aarteil S."/>
            <person name="Calhoun S."/>
            <person name="Haridas S."/>
            <person name="Kuo A."/>
            <person name="Mondo S."/>
            <person name="Pangilinan J."/>
            <person name="Riley R."/>
            <person name="LaButti K."/>
            <person name="Andreopoulos B."/>
            <person name="Lipzen A."/>
            <person name="Chen C."/>
            <person name="Yanf M."/>
            <person name="Daum C."/>
            <person name="Ng V."/>
            <person name="Clum A."/>
            <person name="Steindorff A."/>
            <person name="Ohm R."/>
            <person name="Martin F."/>
            <person name="Silar P."/>
            <person name="Natvig D."/>
            <person name="Lalanne C."/>
            <person name="Gautier V."/>
            <person name="Ament-velasquez S.L."/>
            <person name="Kruys A."/>
            <person name="Hutchinson M.I."/>
            <person name="Powell A.J."/>
            <person name="Barry K."/>
            <person name="Miller A.N."/>
            <person name="Grigoriev I.V."/>
            <person name="Debuchy R."/>
            <person name="Gladieux P."/>
            <person name="Thoren M.H."/>
            <person name="Johannesson H."/>
        </authorList>
    </citation>
    <scope>NUCLEOTIDE SEQUENCE</scope>
    <source>
        <strain evidence="12">SMH3391-2</strain>
    </source>
</reference>
<dbReference type="GO" id="GO:0006334">
    <property type="term" value="P:nucleosome assembly"/>
    <property type="evidence" value="ECO:0007669"/>
    <property type="project" value="TreeGrafter"/>
</dbReference>
<feature type="region of interest" description="Disordered" evidence="10">
    <location>
        <begin position="417"/>
        <end position="477"/>
    </location>
</feature>
<feature type="repeat" description="WD" evidence="9">
    <location>
        <begin position="126"/>
        <end position="160"/>
    </location>
</feature>
<evidence type="ECO:0000313" key="12">
    <source>
        <dbReference type="EMBL" id="KAK0617968.1"/>
    </source>
</evidence>
<dbReference type="InterPro" id="IPR055410">
    <property type="entry name" value="Beta-prop_CAF1B_HIR1"/>
</dbReference>
<feature type="compositionally biased region" description="Low complexity" evidence="10">
    <location>
        <begin position="688"/>
        <end position="707"/>
    </location>
</feature>
<feature type="compositionally biased region" description="Low complexity" evidence="10">
    <location>
        <begin position="564"/>
        <end position="590"/>
    </location>
</feature>
<evidence type="ECO:0000256" key="1">
    <source>
        <dbReference type="ARBA" id="ARBA00004123"/>
    </source>
</evidence>
<feature type="compositionally biased region" description="Low complexity" evidence="10">
    <location>
        <begin position="619"/>
        <end position="638"/>
    </location>
</feature>
<dbReference type="InterPro" id="IPR036322">
    <property type="entry name" value="WD40_repeat_dom_sf"/>
</dbReference>
<feature type="repeat" description="WD" evidence="9">
    <location>
        <begin position="61"/>
        <end position="92"/>
    </location>
</feature>
<keyword evidence="4" id="KW-0677">Repeat</keyword>
<feature type="compositionally biased region" description="Low complexity" evidence="10">
    <location>
        <begin position="275"/>
        <end position="295"/>
    </location>
</feature>
<feature type="region of interest" description="Disordered" evidence="10">
    <location>
        <begin position="557"/>
        <end position="642"/>
    </location>
</feature>
<evidence type="ECO:0000256" key="5">
    <source>
        <dbReference type="ARBA" id="ARBA00022763"/>
    </source>
</evidence>
<dbReference type="FunFam" id="2.130.10.10:FF:000461">
    <property type="entry name" value="Chromatin assembly factor 1 subunit B"/>
    <property type="match status" value="1"/>
</dbReference>
<evidence type="ECO:0000256" key="4">
    <source>
        <dbReference type="ARBA" id="ARBA00022737"/>
    </source>
</evidence>
<keyword evidence="3 9" id="KW-0853">WD repeat</keyword>
<dbReference type="PROSITE" id="PS50294">
    <property type="entry name" value="WD_REPEATS_REGION"/>
    <property type="match status" value="1"/>
</dbReference>
<dbReference type="SUPFAM" id="SSF50978">
    <property type="entry name" value="WD40 repeat-like"/>
    <property type="match status" value="1"/>
</dbReference>
<evidence type="ECO:0000256" key="6">
    <source>
        <dbReference type="ARBA" id="ARBA00022853"/>
    </source>
</evidence>
<dbReference type="Proteomes" id="UP001174934">
    <property type="component" value="Unassembled WGS sequence"/>
</dbReference>
<evidence type="ECO:0000256" key="7">
    <source>
        <dbReference type="ARBA" id="ARBA00023204"/>
    </source>
</evidence>